<dbReference type="InterPro" id="IPR006143">
    <property type="entry name" value="RND_pump_MFP"/>
</dbReference>
<dbReference type="Pfam" id="PF25944">
    <property type="entry name" value="Beta-barrel_RND"/>
    <property type="match status" value="1"/>
</dbReference>
<dbReference type="InterPro" id="IPR058625">
    <property type="entry name" value="MdtA-like_BSH"/>
</dbReference>
<evidence type="ECO:0000256" key="1">
    <source>
        <dbReference type="ARBA" id="ARBA00004236"/>
    </source>
</evidence>
<accession>A0A345ZXK0</accession>
<evidence type="ECO:0000259" key="10">
    <source>
        <dbReference type="Pfam" id="PF25967"/>
    </source>
</evidence>
<keyword evidence="3" id="KW-0813">Transport</keyword>
<evidence type="ECO:0000259" key="9">
    <source>
        <dbReference type="Pfam" id="PF25944"/>
    </source>
</evidence>
<evidence type="ECO:0000256" key="3">
    <source>
        <dbReference type="ARBA" id="ARBA00022448"/>
    </source>
</evidence>
<feature type="domain" description="Multidrug resistance protein MdtA-like C-terminal permuted SH3" evidence="10">
    <location>
        <begin position="297"/>
        <end position="355"/>
    </location>
</feature>
<dbReference type="Proteomes" id="UP000254889">
    <property type="component" value="Chromosome"/>
</dbReference>
<dbReference type="OrthoDB" id="9783047at2"/>
<evidence type="ECO:0000256" key="2">
    <source>
        <dbReference type="ARBA" id="ARBA00009477"/>
    </source>
</evidence>
<evidence type="ECO:0000313" key="12">
    <source>
        <dbReference type="Proteomes" id="UP000254889"/>
    </source>
</evidence>
<dbReference type="SUPFAM" id="SSF111369">
    <property type="entry name" value="HlyD-like secretion proteins"/>
    <property type="match status" value="1"/>
</dbReference>
<dbReference type="InterPro" id="IPR058624">
    <property type="entry name" value="MdtA-like_HH"/>
</dbReference>
<dbReference type="KEGG" id="ptaw:DW352_14640"/>
<dbReference type="EMBL" id="CP031417">
    <property type="protein sequence ID" value="AXK81647.1"/>
    <property type="molecule type" value="Genomic_DNA"/>
</dbReference>
<protein>
    <submittedName>
        <fullName evidence="11">Efflux RND transporter periplasmic adaptor subunit</fullName>
    </submittedName>
</protein>
<evidence type="ECO:0000256" key="5">
    <source>
        <dbReference type="ARBA" id="ARBA00022519"/>
    </source>
</evidence>
<evidence type="ECO:0000259" key="7">
    <source>
        <dbReference type="Pfam" id="PF25876"/>
    </source>
</evidence>
<dbReference type="NCBIfam" id="TIGR01730">
    <property type="entry name" value="RND_mfp"/>
    <property type="match status" value="1"/>
</dbReference>
<dbReference type="Gene3D" id="1.10.287.470">
    <property type="entry name" value="Helix hairpin bin"/>
    <property type="match status" value="1"/>
</dbReference>
<name>A0A345ZXK0_9HYPH</name>
<keyword evidence="12" id="KW-1185">Reference proteome</keyword>
<dbReference type="Pfam" id="PF25967">
    <property type="entry name" value="RND-MFP_C"/>
    <property type="match status" value="1"/>
</dbReference>
<proteinExistence type="inferred from homology"/>
<keyword evidence="4" id="KW-1003">Cell membrane</keyword>
<dbReference type="Gene3D" id="2.40.420.20">
    <property type="match status" value="1"/>
</dbReference>
<sequence length="389" mass="41563">MWALIGLLIVLAYPAWHFLPAHGSVTPQAGPTTRTPAVPVTTQVVQQSDFPVYLNGLGTVQPYDTVTVRSRVDGQVIKVAFRQGQMVKEGDLLVQIDPRPYQAALDQAQAKKAQDEANLRNAELDLERFSTLAKSDFASRQQLDTQQAMVNQLTAQIKGDQAAIDNAQTQLDYTAIRSPLSGKTGFRQVDPGNIVHAADTTGIVSIVKLQPISVVFTAPEEDLQRINQALADGTVPVTALSSDSSRTLAQGHLALVNNQIDQASGTIQMKATFTNENNALWPGLSVATRLLINTRKNVVVTPNDAIQHGPNGLYAFVVGADNKVSVRNITVGDEGSTHSVVTKGLAAGDRVVVAGQYRLTPGTLVDARAAGGQTAPANEQAENGERKVH</sequence>
<dbReference type="GO" id="GO:0015562">
    <property type="term" value="F:efflux transmembrane transporter activity"/>
    <property type="evidence" value="ECO:0007669"/>
    <property type="project" value="TreeGrafter"/>
</dbReference>
<gene>
    <name evidence="11" type="ORF">DW352_14640</name>
</gene>
<dbReference type="InterPro" id="IPR058626">
    <property type="entry name" value="MdtA-like_b-barrel"/>
</dbReference>
<evidence type="ECO:0000259" key="8">
    <source>
        <dbReference type="Pfam" id="PF25917"/>
    </source>
</evidence>
<keyword evidence="5" id="KW-0997">Cell inner membrane</keyword>
<dbReference type="PANTHER" id="PTHR30469:SF36">
    <property type="entry name" value="BLL3903 PROTEIN"/>
    <property type="match status" value="1"/>
</dbReference>
<evidence type="ECO:0000313" key="11">
    <source>
        <dbReference type="EMBL" id="AXK81647.1"/>
    </source>
</evidence>
<evidence type="ECO:0000256" key="4">
    <source>
        <dbReference type="ARBA" id="ARBA00022475"/>
    </source>
</evidence>
<dbReference type="Gene3D" id="2.40.50.100">
    <property type="match status" value="1"/>
</dbReference>
<evidence type="ECO:0000256" key="6">
    <source>
        <dbReference type="ARBA" id="ARBA00023136"/>
    </source>
</evidence>
<dbReference type="PANTHER" id="PTHR30469">
    <property type="entry name" value="MULTIDRUG RESISTANCE PROTEIN MDTA"/>
    <property type="match status" value="1"/>
</dbReference>
<keyword evidence="6" id="KW-0472">Membrane</keyword>
<comment type="subcellular location">
    <subcellularLocation>
        <location evidence="1">Cell membrane</location>
    </subcellularLocation>
</comment>
<organism evidence="11 12">
    <name type="scientific">Pseudolabrys taiwanensis</name>
    <dbReference type="NCBI Taxonomy" id="331696"/>
    <lineage>
        <taxon>Bacteria</taxon>
        <taxon>Pseudomonadati</taxon>
        <taxon>Pseudomonadota</taxon>
        <taxon>Alphaproteobacteria</taxon>
        <taxon>Hyphomicrobiales</taxon>
        <taxon>Xanthobacteraceae</taxon>
        <taxon>Pseudolabrys</taxon>
    </lineage>
</organism>
<comment type="similarity">
    <text evidence="2">Belongs to the membrane fusion protein (MFP) (TC 8.A.1) family.</text>
</comment>
<reference evidence="11 12" key="1">
    <citation type="submission" date="2018-07" db="EMBL/GenBank/DDBJ databases">
        <authorList>
            <person name="Quirk P.G."/>
            <person name="Krulwich T.A."/>
        </authorList>
    </citation>
    <scope>NUCLEOTIDE SEQUENCE [LARGE SCALE GENOMIC DNA]</scope>
    <source>
        <strain evidence="11 12">CC-BB4</strain>
    </source>
</reference>
<feature type="domain" description="Multidrug resistance protein MdtA-like beta-barrel" evidence="9">
    <location>
        <begin position="211"/>
        <end position="291"/>
    </location>
</feature>
<dbReference type="Gene3D" id="2.40.30.170">
    <property type="match status" value="1"/>
</dbReference>
<dbReference type="Pfam" id="PF25876">
    <property type="entry name" value="HH_MFP_RND"/>
    <property type="match status" value="1"/>
</dbReference>
<dbReference type="AlphaFoldDB" id="A0A345ZXK0"/>
<dbReference type="Pfam" id="PF25917">
    <property type="entry name" value="BSH_RND"/>
    <property type="match status" value="1"/>
</dbReference>
<feature type="domain" description="Multidrug resistance protein MdtA-like barrel-sandwich hybrid" evidence="8">
    <location>
        <begin position="65"/>
        <end position="206"/>
    </location>
</feature>
<dbReference type="GO" id="GO:1990281">
    <property type="term" value="C:efflux pump complex"/>
    <property type="evidence" value="ECO:0007669"/>
    <property type="project" value="TreeGrafter"/>
</dbReference>
<feature type="domain" description="Multidrug resistance protein MdtA-like alpha-helical hairpin" evidence="7">
    <location>
        <begin position="105"/>
        <end position="174"/>
    </location>
</feature>
<dbReference type="InterPro" id="IPR058627">
    <property type="entry name" value="MdtA-like_C"/>
</dbReference>